<dbReference type="InterPro" id="IPR047699">
    <property type="entry name" value="Permease_put_prefix"/>
</dbReference>
<dbReference type="PANTHER" id="PTHR30572:SF18">
    <property type="entry name" value="ABC-TYPE MACROLIDE FAMILY EXPORT SYSTEM PERMEASE COMPONENT 2"/>
    <property type="match status" value="1"/>
</dbReference>
<comment type="subcellular location">
    <subcellularLocation>
        <location evidence="1">Cell membrane</location>
        <topology evidence="1">Multi-pass membrane protein</topology>
    </subcellularLocation>
</comment>
<feature type="transmembrane region" description="Helical" evidence="6">
    <location>
        <begin position="110"/>
        <end position="130"/>
    </location>
</feature>
<keyword evidence="10" id="KW-1185">Reference proteome</keyword>
<dbReference type="InterPro" id="IPR003838">
    <property type="entry name" value="ABC3_permease_C"/>
</dbReference>
<dbReference type="NCBIfam" id="NF038404">
    <property type="entry name" value="perm_prefix_2"/>
    <property type="match status" value="1"/>
</dbReference>
<feature type="transmembrane region" description="Helical" evidence="6">
    <location>
        <begin position="514"/>
        <end position="533"/>
    </location>
</feature>
<feature type="transmembrane region" description="Helical" evidence="6">
    <location>
        <begin position="370"/>
        <end position="392"/>
    </location>
</feature>
<keyword evidence="4 6" id="KW-1133">Transmembrane helix</keyword>
<dbReference type="PANTHER" id="PTHR30572">
    <property type="entry name" value="MEMBRANE COMPONENT OF TRANSPORTER-RELATED"/>
    <property type="match status" value="1"/>
</dbReference>
<keyword evidence="5 6" id="KW-0472">Membrane</keyword>
<dbReference type="Pfam" id="PF12704">
    <property type="entry name" value="MacB_PCD"/>
    <property type="match status" value="1"/>
</dbReference>
<dbReference type="EMBL" id="QXED01000005">
    <property type="protein sequence ID" value="RIV21296.1"/>
    <property type="molecule type" value="Genomic_DNA"/>
</dbReference>
<evidence type="ECO:0000256" key="6">
    <source>
        <dbReference type="SAM" id="Phobius"/>
    </source>
</evidence>
<organism evidence="9 10">
    <name type="scientific">Fibrisoma montanum</name>
    <dbReference type="NCBI Taxonomy" id="2305895"/>
    <lineage>
        <taxon>Bacteria</taxon>
        <taxon>Pseudomonadati</taxon>
        <taxon>Bacteroidota</taxon>
        <taxon>Cytophagia</taxon>
        <taxon>Cytophagales</taxon>
        <taxon>Spirosomataceae</taxon>
        <taxon>Fibrisoma</taxon>
    </lineage>
</organism>
<dbReference type="OrthoDB" id="5933722at2"/>
<dbReference type="InterPro" id="IPR050250">
    <property type="entry name" value="Macrolide_Exporter_MacB"/>
</dbReference>
<dbReference type="GO" id="GO:0022857">
    <property type="term" value="F:transmembrane transporter activity"/>
    <property type="evidence" value="ECO:0007669"/>
    <property type="project" value="TreeGrafter"/>
</dbReference>
<evidence type="ECO:0000259" key="7">
    <source>
        <dbReference type="Pfam" id="PF02687"/>
    </source>
</evidence>
<comment type="caution">
    <text evidence="9">The sequence shown here is derived from an EMBL/GenBank/DDBJ whole genome shotgun (WGS) entry which is preliminary data.</text>
</comment>
<evidence type="ECO:0000256" key="1">
    <source>
        <dbReference type="ARBA" id="ARBA00004651"/>
    </source>
</evidence>
<evidence type="ECO:0000313" key="9">
    <source>
        <dbReference type="EMBL" id="RIV21296.1"/>
    </source>
</evidence>
<dbReference type="AlphaFoldDB" id="A0A418M682"/>
<dbReference type="Proteomes" id="UP000283523">
    <property type="component" value="Unassembled WGS sequence"/>
</dbReference>
<keyword evidence="2" id="KW-1003">Cell membrane</keyword>
<evidence type="ECO:0000256" key="5">
    <source>
        <dbReference type="ARBA" id="ARBA00023136"/>
    </source>
</evidence>
<dbReference type="Pfam" id="PF02687">
    <property type="entry name" value="FtsX"/>
    <property type="match status" value="2"/>
</dbReference>
<evidence type="ECO:0000259" key="8">
    <source>
        <dbReference type="Pfam" id="PF12704"/>
    </source>
</evidence>
<feature type="transmembrane region" description="Helical" evidence="6">
    <location>
        <begin position="800"/>
        <end position="830"/>
    </location>
</feature>
<reference evidence="9 10" key="1">
    <citation type="submission" date="2018-08" db="EMBL/GenBank/DDBJ databases">
        <title>Fibrisoma montanum sp. nov., isolated from Danxia mountain soil.</title>
        <authorList>
            <person name="Huang Y."/>
        </authorList>
    </citation>
    <scope>NUCLEOTIDE SEQUENCE [LARGE SCALE GENOMIC DNA]</scope>
    <source>
        <strain evidence="9 10">HYT19</strain>
    </source>
</reference>
<gene>
    <name evidence="9" type="ORF">DYU11_17965</name>
</gene>
<evidence type="ECO:0000256" key="4">
    <source>
        <dbReference type="ARBA" id="ARBA00022989"/>
    </source>
</evidence>
<sequence>MSTNNKPTSQPPRVADRLLNWLVAPHLREDLLGDLHEVYARQLQEVGPGPARRFYWRQTLTYLRPSIIKRKPTDQHPADYPLPFLLSPAMIRNYVKIAWRNLTHAKSFSLINGFGLTLGLACALLIFVVVSHETSYDLHHKNADRIYRVETVNMGNSEAHAGTYTEMTAVLRNEVPEIDRVAPVYRTSGQSIAVPQEGKFFKEPVAFADNDLFKLLDYEWVSGDANTALTRPNQVVLTESHAQKLFGTMDVLGKTVLLGDDHNLSVTGVLKDHPATTNFPFDVLVSLPTLKRISPDYDTHGWGGFGDNYQVYTLLRQGIRPEQLANRFRAIQVKYQQDPETIKNQHFELNPLSQLHYGYNFSGRQANQKLLTILSLIGAFVLLIACINFINLTTAKALRRAKEVGIRKAVGSTRLTLIYQFITEAGLLTFIATLLALLLARTMLPAAANMMGLPLKTRDLFSWPVGTFVTLLFIMTTLLAGTYPAFRLSGMSPIWALKNNKLPRVAGSITFRQSLVVVQFTVSMILISSTLFINRQLSLFKNADLGFNKNAVITVGLPNNDPGKLQTLRSQLIGSPQIKDVSFSFNSPSAESNWMQGIQYRKSTQPVEIRTQMKMVDAHFLTTYGIQLIAGEAFREGDTLPKLIANEVFLKRMGIDKPEKAIGQLVYFGDSQESAPIIGVVKTFHVNSLHQGIDPTLLQVVPKHYYQAGIRLAAENASAETLNATIATIESIWKATFPNKVFSYEFLDETLARAYHNETRTAQLIETATLVAILIACLGLFGLATFSAESRTKEIGVRKVLGASVASIVGLLSGDFLKPVLAAILIAAPIAWYGISEWLKTFEYKINVEWWVFGLAGLLAVGIALLTVSFQSIRAALMNPVKSLRTE</sequence>
<feature type="transmembrane region" description="Helical" evidence="6">
    <location>
        <begin position="768"/>
        <end position="788"/>
    </location>
</feature>
<name>A0A418M682_9BACT</name>
<feature type="domain" description="ABC3 transporter permease C-terminal" evidence="7">
    <location>
        <begin position="376"/>
        <end position="493"/>
    </location>
</feature>
<protein>
    <submittedName>
        <fullName evidence="9">ABC transporter permease</fullName>
    </submittedName>
</protein>
<evidence type="ECO:0000256" key="3">
    <source>
        <dbReference type="ARBA" id="ARBA00022692"/>
    </source>
</evidence>
<feature type="transmembrane region" description="Helical" evidence="6">
    <location>
        <begin position="417"/>
        <end position="440"/>
    </location>
</feature>
<dbReference type="InterPro" id="IPR025857">
    <property type="entry name" value="MacB_PCD"/>
</dbReference>
<feature type="domain" description="ABC3 transporter permease C-terminal" evidence="7">
    <location>
        <begin position="769"/>
        <end position="880"/>
    </location>
</feature>
<feature type="transmembrane region" description="Helical" evidence="6">
    <location>
        <begin position="850"/>
        <end position="870"/>
    </location>
</feature>
<feature type="domain" description="MacB-like periplasmic core" evidence="8">
    <location>
        <begin position="109"/>
        <end position="330"/>
    </location>
</feature>
<accession>A0A418M682</accession>
<evidence type="ECO:0000256" key="2">
    <source>
        <dbReference type="ARBA" id="ARBA00022475"/>
    </source>
</evidence>
<feature type="transmembrane region" description="Helical" evidence="6">
    <location>
        <begin position="460"/>
        <end position="481"/>
    </location>
</feature>
<proteinExistence type="predicted"/>
<dbReference type="GO" id="GO:0005886">
    <property type="term" value="C:plasma membrane"/>
    <property type="evidence" value="ECO:0007669"/>
    <property type="project" value="UniProtKB-SubCell"/>
</dbReference>
<keyword evidence="3 6" id="KW-0812">Transmembrane</keyword>
<evidence type="ECO:0000313" key="10">
    <source>
        <dbReference type="Proteomes" id="UP000283523"/>
    </source>
</evidence>
<dbReference type="RefSeq" id="WP_119669090.1">
    <property type="nucleotide sequence ID" value="NZ_QXED01000005.1"/>
</dbReference>